<dbReference type="InterPro" id="IPR029044">
    <property type="entry name" value="Nucleotide-diphossugar_trans"/>
</dbReference>
<organism evidence="3 4">
    <name type="scientific">Segatella copri</name>
    <dbReference type="NCBI Taxonomy" id="165179"/>
    <lineage>
        <taxon>Bacteria</taxon>
        <taxon>Pseudomonadati</taxon>
        <taxon>Bacteroidota</taxon>
        <taxon>Bacteroidia</taxon>
        <taxon>Bacteroidales</taxon>
        <taxon>Prevotellaceae</taxon>
        <taxon>Segatella</taxon>
    </lineage>
</organism>
<proteinExistence type="predicted"/>
<comment type="caution">
    <text evidence="3">The sequence shown here is derived from an EMBL/GenBank/DDBJ whole genome shotgun (WGS) entry which is preliminary data.</text>
</comment>
<dbReference type="InterPro" id="IPR001173">
    <property type="entry name" value="Glyco_trans_2-like"/>
</dbReference>
<dbReference type="PANTHER" id="PTHR22916">
    <property type="entry name" value="GLYCOSYLTRANSFERASE"/>
    <property type="match status" value="1"/>
</dbReference>
<dbReference type="EMBL" id="QRVA01000012">
    <property type="protein sequence ID" value="RGS16470.1"/>
    <property type="molecule type" value="Genomic_DNA"/>
</dbReference>
<dbReference type="AlphaFoldDB" id="A0A3E5DLU0"/>
<accession>A0A3E5DLU0</accession>
<evidence type="ECO:0000259" key="1">
    <source>
        <dbReference type="Pfam" id="PF00535"/>
    </source>
</evidence>
<evidence type="ECO:0000313" key="4">
    <source>
        <dbReference type="Proteomes" id="UP000283872"/>
    </source>
</evidence>
<dbReference type="CDD" id="cd04196">
    <property type="entry name" value="GT_2_like_d"/>
    <property type="match status" value="1"/>
</dbReference>
<evidence type="ECO:0000313" key="3">
    <source>
        <dbReference type="EMBL" id="RGS16470.1"/>
    </source>
</evidence>
<dbReference type="GO" id="GO:0016758">
    <property type="term" value="F:hexosyltransferase activity"/>
    <property type="evidence" value="ECO:0007669"/>
    <property type="project" value="UniProtKB-ARBA"/>
</dbReference>
<dbReference type="Gene3D" id="3.90.550.10">
    <property type="entry name" value="Spore Coat Polysaccharide Biosynthesis Protein SpsA, Chain A"/>
    <property type="match status" value="1"/>
</dbReference>
<dbReference type="PANTHER" id="PTHR22916:SF3">
    <property type="entry name" value="UDP-GLCNAC:BETAGAL BETA-1,3-N-ACETYLGLUCOSAMINYLTRANSFERASE-LIKE PROTEIN 1"/>
    <property type="match status" value="1"/>
</dbReference>
<dbReference type="Proteomes" id="UP001204486">
    <property type="component" value="Unassembled WGS sequence"/>
</dbReference>
<feature type="domain" description="Glycosyltransferase 2-like" evidence="1">
    <location>
        <begin position="5"/>
        <end position="129"/>
    </location>
</feature>
<keyword evidence="3" id="KW-0808">Transferase</keyword>
<name>A0A3E5DLU0_9BACT</name>
<dbReference type="Pfam" id="PF00535">
    <property type="entry name" value="Glycos_transf_2"/>
    <property type="match status" value="1"/>
</dbReference>
<gene>
    <name evidence="3" type="ORF">DWY11_06485</name>
    <name evidence="2" type="ORF">NNC55_10625</name>
</gene>
<evidence type="ECO:0000313" key="2">
    <source>
        <dbReference type="EMBL" id="MCP9600405.1"/>
    </source>
</evidence>
<dbReference type="Proteomes" id="UP000283872">
    <property type="component" value="Unassembled WGS sequence"/>
</dbReference>
<reference evidence="2" key="2">
    <citation type="submission" date="2022-07" db="EMBL/GenBank/DDBJ databases">
        <title>Prevotella copri.</title>
        <authorList>
            <person name="Yang C."/>
        </authorList>
    </citation>
    <scope>NUCLEOTIDE SEQUENCE</scope>
    <source>
        <strain evidence="2">HF1476</strain>
    </source>
</reference>
<sequence length="299" mass="34912">MKEITVLMSTYNGEMFIREQIDSILNSKDVELQLLVRDDGSSDQTIPILKSYQTKKKLSFYQGHNVRPAKSFMELLCKAPSSKYYAFSDQDDYWSQDKLSIAINCIKSYGQEPALYFCQTQLVDKDLNPMKNIYINPRLTFGEALTYQFIGGCTMVLNQSLRDIIIKYTPNYQPMHDVWIYSIAQAIGAHIIFDPQPHILYRQHSHNAIGQGYSRFKEWKRRWKRISNSEHERLKRAKELKIGYYKMMSKENKSILDKAILSGEGNLWQRIVASSDKRLKCSSKTTYVLFRLSAIFKTF</sequence>
<protein>
    <submittedName>
        <fullName evidence="3">Glycosyltransferase family 2 protein</fullName>
    </submittedName>
</protein>
<dbReference type="EMBL" id="JANDWN010000028">
    <property type="protein sequence ID" value="MCP9600405.1"/>
    <property type="molecule type" value="Genomic_DNA"/>
</dbReference>
<dbReference type="SUPFAM" id="SSF53448">
    <property type="entry name" value="Nucleotide-diphospho-sugar transferases"/>
    <property type="match status" value="1"/>
</dbReference>
<reference evidence="3 4" key="1">
    <citation type="submission" date="2018-08" db="EMBL/GenBank/DDBJ databases">
        <title>A genome reference for cultivated species of the human gut microbiota.</title>
        <authorList>
            <person name="Zou Y."/>
            <person name="Xue W."/>
            <person name="Luo G."/>
        </authorList>
    </citation>
    <scope>NUCLEOTIDE SEQUENCE [LARGE SCALE GENOMIC DNA]</scope>
    <source>
        <strain evidence="3 4">AF24-12</strain>
    </source>
</reference>
<dbReference type="RefSeq" id="WP_117588054.1">
    <property type="nucleotide sequence ID" value="NZ_JANDWK010000026.1"/>
</dbReference>